<dbReference type="InterPro" id="IPR002504">
    <property type="entry name" value="NADK"/>
</dbReference>
<dbReference type="Gene3D" id="3.40.50.10330">
    <property type="entry name" value="Probable inorganic polyphosphate/atp-NAD kinase, domain 1"/>
    <property type="match status" value="1"/>
</dbReference>
<dbReference type="Pfam" id="PF20143">
    <property type="entry name" value="NAD_kinase_C"/>
    <property type="match status" value="1"/>
</dbReference>
<comment type="catalytic activity">
    <reaction evidence="5 6">
        <text>NAD(+) + ATP = ADP + NADP(+) + H(+)</text>
        <dbReference type="Rhea" id="RHEA:18629"/>
        <dbReference type="ChEBI" id="CHEBI:15378"/>
        <dbReference type="ChEBI" id="CHEBI:30616"/>
        <dbReference type="ChEBI" id="CHEBI:57540"/>
        <dbReference type="ChEBI" id="CHEBI:58349"/>
        <dbReference type="ChEBI" id="CHEBI:456216"/>
        <dbReference type="EC" id="2.7.1.23"/>
    </reaction>
</comment>
<dbReference type="SUPFAM" id="SSF111331">
    <property type="entry name" value="NAD kinase/diacylglycerol kinase-like"/>
    <property type="match status" value="1"/>
</dbReference>
<dbReference type="GO" id="GO:0005737">
    <property type="term" value="C:cytoplasm"/>
    <property type="evidence" value="ECO:0007669"/>
    <property type="project" value="UniProtKB-SubCell"/>
</dbReference>
<comment type="subcellular location">
    <subcellularLocation>
        <location evidence="6">Cytoplasm</location>
    </subcellularLocation>
</comment>
<evidence type="ECO:0000313" key="8">
    <source>
        <dbReference type="Proteomes" id="UP000198806"/>
    </source>
</evidence>
<feature type="binding site" evidence="6">
    <location>
        <position position="171"/>
    </location>
    <ligand>
        <name>NAD(+)</name>
        <dbReference type="ChEBI" id="CHEBI:57540"/>
    </ligand>
</feature>
<keyword evidence="6" id="KW-0963">Cytoplasm</keyword>
<dbReference type="EC" id="2.7.1.23" evidence="6"/>
<keyword evidence="8" id="KW-1185">Reference proteome</keyword>
<organism evidence="7 8">
    <name type="scientific">Anaerocolumna aminovalerica</name>
    <dbReference type="NCBI Taxonomy" id="1527"/>
    <lineage>
        <taxon>Bacteria</taxon>
        <taxon>Bacillati</taxon>
        <taxon>Bacillota</taxon>
        <taxon>Clostridia</taxon>
        <taxon>Lachnospirales</taxon>
        <taxon>Lachnospiraceae</taxon>
        <taxon>Anaerocolumna</taxon>
    </lineage>
</organism>
<comment type="function">
    <text evidence="6">Involved in the regulation of the intracellular balance of NAD and NADP, and is a key enzyme in the biosynthesis of NADP. Catalyzes specifically the phosphorylation on 2'-hydroxyl of the adenosine moiety of NAD to yield NADP.</text>
</comment>
<dbReference type="Gene3D" id="2.60.200.30">
    <property type="entry name" value="Probable inorganic polyphosphate/atp-NAD kinase, domain 2"/>
    <property type="match status" value="1"/>
</dbReference>
<feature type="binding site" evidence="6">
    <location>
        <begin position="67"/>
        <end position="68"/>
    </location>
    <ligand>
        <name>NAD(+)</name>
        <dbReference type="ChEBI" id="CHEBI:57540"/>
    </ligand>
</feature>
<feature type="binding site" evidence="6">
    <location>
        <begin position="141"/>
        <end position="142"/>
    </location>
    <ligand>
        <name>NAD(+)</name>
        <dbReference type="ChEBI" id="CHEBI:57540"/>
    </ligand>
</feature>
<dbReference type="GO" id="GO:0006741">
    <property type="term" value="P:NADP+ biosynthetic process"/>
    <property type="evidence" value="ECO:0007669"/>
    <property type="project" value="UniProtKB-UniRule"/>
</dbReference>
<dbReference type="AlphaFoldDB" id="A0A1I5EYJ0"/>
<dbReference type="OrthoDB" id="9774737at2"/>
<keyword evidence="2 6" id="KW-0418">Kinase</keyword>
<dbReference type="PANTHER" id="PTHR20275">
    <property type="entry name" value="NAD KINASE"/>
    <property type="match status" value="1"/>
</dbReference>
<dbReference type="HAMAP" id="MF_00361">
    <property type="entry name" value="NAD_kinase"/>
    <property type="match status" value="1"/>
</dbReference>
<evidence type="ECO:0000256" key="1">
    <source>
        <dbReference type="ARBA" id="ARBA00022679"/>
    </source>
</evidence>
<protein>
    <recommendedName>
        <fullName evidence="6">NAD kinase</fullName>
        <ecNumber evidence="6">2.7.1.23</ecNumber>
    </recommendedName>
    <alternativeName>
        <fullName evidence="6">ATP-dependent NAD kinase</fullName>
    </alternativeName>
</protein>
<dbReference type="InterPro" id="IPR017438">
    <property type="entry name" value="ATP-NAD_kinase_N"/>
</dbReference>
<dbReference type="STRING" id="1527.SAMN04489757_11172"/>
<evidence type="ECO:0000256" key="4">
    <source>
        <dbReference type="ARBA" id="ARBA00023027"/>
    </source>
</evidence>
<dbReference type="EMBL" id="FOWD01000011">
    <property type="protein sequence ID" value="SFO16469.1"/>
    <property type="molecule type" value="Genomic_DNA"/>
</dbReference>
<reference evidence="7 8" key="1">
    <citation type="submission" date="2016-10" db="EMBL/GenBank/DDBJ databases">
        <authorList>
            <person name="de Groot N.N."/>
        </authorList>
    </citation>
    <scope>NUCLEOTIDE SEQUENCE [LARGE SCALE GENOMIC DNA]</scope>
    <source>
        <strain evidence="7 8">DSM 1283</strain>
    </source>
</reference>
<keyword evidence="6" id="KW-0067">ATP-binding</keyword>
<feature type="binding site" evidence="6">
    <location>
        <position position="152"/>
    </location>
    <ligand>
        <name>NAD(+)</name>
        <dbReference type="ChEBI" id="CHEBI:57540"/>
    </ligand>
</feature>
<gene>
    <name evidence="6" type="primary">nadK</name>
    <name evidence="7" type="ORF">SAMN04489757_11172</name>
</gene>
<dbReference type="Pfam" id="PF01513">
    <property type="entry name" value="NAD_kinase"/>
    <property type="match status" value="1"/>
</dbReference>
<keyword evidence="3 6" id="KW-0521">NADP</keyword>
<evidence type="ECO:0000256" key="6">
    <source>
        <dbReference type="HAMAP-Rule" id="MF_00361"/>
    </source>
</evidence>
<dbReference type="Proteomes" id="UP000198806">
    <property type="component" value="Unassembled WGS sequence"/>
</dbReference>
<name>A0A1I5EYJ0_9FIRM</name>
<keyword evidence="6" id="KW-0547">Nucleotide-binding</keyword>
<dbReference type="GO" id="GO:0051287">
    <property type="term" value="F:NAD binding"/>
    <property type="evidence" value="ECO:0007669"/>
    <property type="project" value="UniProtKB-ARBA"/>
</dbReference>
<feature type="binding site" evidence="6">
    <location>
        <begin position="182"/>
        <end position="187"/>
    </location>
    <ligand>
        <name>NAD(+)</name>
        <dbReference type="ChEBI" id="CHEBI:57540"/>
    </ligand>
</feature>
<dbReference type="PANTHER" id="PTHR20275:SF0">
    <property type="entry name" value="NAD KINASE"/>
    <property type="match status" value="1"/>
</dbReference>
<dbReference type="GO" id="GO:0005524">
    <property type="term" value="F:ATP binding"/>
    <property type="evidence" value="ECO:0007669"/>
    <property type="project" value="UniProtKB-KW"/>
</dbReference>
<dbReference type="GO" id="GO:0019674">
    <property type="term" value="P:NAD+ metabolic process"/>
    <property type="evidence" value="ECO:0007669"/>
    <property type="project" value="InterPro"/>
</dbReference>
<accession>A0A1I5EYJ0</accession>
<keyword evidence="4 6" id="KW-0520">NAD</keyword>
<evidence type="ECO:0000313" key="7">
    <source>
        <dbReference type="EMBL" id="SFO16469.1"/>
    </source>
</evidence>
<dbReference type="InterPro" id="IPR017437">
    <property type="entry name" value="ATP-NAD_kinase_PpnK-typ_C"/>
</dbReference>
<comment type="cofactor">
    <cofactor evidence="6">
        <name>a divalent metal cation</name>
        <dbReference type="ChEBI" id="CHEBI:60240"/>
    </cofactor>
</comment>
<comment type="caution">
    <text evidence="6">Lacks conserved residue(s) required for the propagation of feature annotation.</text>
</comment>
<comment type="similarity">
    <text evidence="6">Belongs to the NAD kinase family.</text>
</comment>
<keyword evidence="1 6" id="KW-0808">Transferase</keyword>
<feature type="binding site" evidence="6">
    <location>
        <position position="169"/>
    </location>
    <ligand>
        <name>NAD(+)</name>
        <dbReference type="ChEBI" id="CHEBI:57540"/>
    </ligand>
</feature>
<evidence type="ECO:0000256" key="3">
    <source>
        <dbReference type="ARBA" id="ARBA00022857"/>
    </source>
</evidence>
<dbReference type="RefSeq" id="WP_091685994.1">
    <property type="nucleotide sequence ID" value="NZ_BAABFM010000085.1"/>
</dbReference>
<dbReference type="GO" id="GO:0046872">
    <property type="term" value="F:metal ion binding"/>
    <property type="evidence" value="ECO:0007669"/>
    <property type="project" value="UniProtKB-UniRule"/>
</dbReference>
<evidence type="ECO:0000256" key="5">
    <source>
        <dbReference type="ARBA" id="ARBA00047925"/>
    </source>
</evidence>
<evidence type="ECO:0000256" key="2">
    <source>
        <dbReference type="ARBA" id="ARBA00022777"/>
    </source>
</evidence>
<proteinExistence type="inferred from homology"/>
<dbReference type="GO" id="GO:0003951">
    <property type="term" value="F:NAD+ kinase activity"/>
    <property type="evidence" value="ECO:0007669"/>
    <property type="project" value="UniProtKB-UniRule"/>
</dbReference>
<sequence>MDKFCVITNRDKDEDLVITKKIVEYMKKNKKECILLNGRPSINSDYFFTDTTGVSKDTECAIVLGGDGTIIQAAHDLLGKNIPILGINLGTLGFLAEIEVNNIYNALDCLFENKYNVENRMMIGGRIYSNNKEMYAGSSLNDIVVTRSGFSRIISVSVYVNGEYVDRYRGDGIIVSTPTGSTGYSLSSGGPVVKPISKVIIITPICPHSLYARSIVVSAEDQITIKIDKSKKTQDEEAIATFDGRQAILLHAEDVIDICKAEEETKLVKINNTSFFEILRTKIGQGGELV</sequence>
<feature type="active site" description="Proton acceptor" evidence="6">
    <location>
        <position position="67"/>
    </location>
</feature>
<dbReference type="InterPro" id="IPR016064">
    <property type="entry name" value="NAD/diacylglycerol_kinase_sf"/>
</dbReference>